<evidence type="ECO:0000259" key="2">
    <source>
        <dbReference type="Pfam" id="PF24492"/>
    </source>
</evidence>
<evidence type="ECO:0000313" key="3">
    <source>
        <dbReference type="EMBL" id="JAT18641.1"/>
    </source>
</evidence>
<dbReference type="Pfam" id="PF24492">
    <property type="entry name" value="HEAT_ECM29"/>
    <property type="match status" value="1"/>
</dbReference>
<dbReference type="GO" id="GO:0036503">
    <property type="term" value="P:ERAD pathway"/>
    <property type="evidence" value="ECO:0007669"/>
    <property type="project" value="TreeGrafter"/>
</dbReference>
<dbReference type="GO" id="GO:0060090">
    <property type="term" value="F:molecular adaptor activity"/>
    <property type="evidence" value="ECO:0007669"/>
    <property type="project" value="TreeGrafter"/>
</dbReference>
<dbReference type="InterPro" id="IPR055443">
    <property type="entry name" value="HEAT_ECM29"/>
</dbReference>
<keyword evidence="1" id="KW-0677">Repeat</keyword>
<dbReference type="InterPro" id="IPR011989">
    <property type="entry name" value="ARM-like"/>
</dbReference>
<sequence>VMDDVHEGTRQAATSTVRIFSKLCVQWCDPDKGKAGEAMVKTILPTILETGICHQVAEIRAISVQTVSQLVKSGGPLLRPHLPLLVPALLEAAGELEPLSLNYLSVRMAGDQRSQDIVDTVRASAAKSHYTTETVSKCVQYIDENTFAVMLPRLQDLLRSSVGLGTRVATAHFIVLLSHHLTVEQFQPHVGKLLSALFSGLTDRNSTIRRTCANAIGQLVRSAKSSSVDKLLGKLKNNYLEKEDESIRTAVGLTLQALARHNQDVIKSRSDLVIPWVFFAMHTSKNKDDPASMSNWELWQDVWHEVSPGTEAALTRHLDQVMALLSSVMESPSWHVKAQAARSIESLASKLGGSLEAEKRDMLVTLLVSGLAGRTWDGKEQLLAALGSLCKHSKSLKGSPSAETIVDAILRECGKEKISYKSSALAALGEVLEALEVDRFRQVYSIVQEILTKEVDNDEDEKKEETSKRREELLNLREVAFSTLGKAWPRNEHTQAEFREQVVAQCGVSCLENNTRSVQVKIMTAVFNYFEKLSFWDKPELPDSERIALRNIIDKFVPAMKYALGIAKHTQLRKEGLNVLLLLARNCKKINETMELKVLETVFKDHMEELNKDNSPEIKSRVVDMKDFFNELCKD</sequence>
<dbReference type="PANTHER" id="PTHR23346:SF19">
    <property type="entry name" value="PROTEASOME ADAPTER AND SCAFFOLD PROTEIN ECM29"/>
    <property type="match status" value="1"/>
</dbReference>
<dbReference type="PANTHER" id="PTHR23346">
    <property type="entry name" value="TRANSLATIONAL ACTIVATOR GCN1-RELATED"/>
    <property type="match status" value="1"/>
</dbReference>
<dbReference type="Pfam" id="PF23731">
    <property type="entry name" value="ARM_ECM29_C"/>
    <property type="match status" value="1"/>
</dbReference>
<protein>
    <recommendedName>
        <fullName evidence="2">Proteasome adapter and scaffold protein ECM29 HEAT-repeat domain-containing protein</fullName>
    </recommendedName>
</protein>
<evidence type="ECO:0000256" key="1">
    <source>
        <dbReference type="ARBA" id="ARBA00022737"/>
    </source>
</evidence>
<dbReference type="GO" id="GO:0005737">
    <property type="term" value="C:cytoplasm"/>
    <property type="evidence" value="ECO:0007669"/>
    <property type="project" value="TreeGrafter"/>
</dbReference>
<reference evidence="3" key="1">
    <citation type="submission" date="2015-11" db="EMBL/GenBank/DDBJ databases">
        <title>De novo transcriptome assembly of four potential Pierce s Disease insect vectors from Arizona vineyards.</title>
        <authorList>
            <person name="Tassone E.E."/>
        </authorList>
    </citation>
    <scope>NUCLEOTIDE SEQUENCE</scope>
</reference>
<dbReference type="Gene3D" id="1.25.10.10">
    <property type="entry name" value="Leucine-rich Repeat Variant"/>
    <property type="match status" value="2"/>
</dbReference>
<name>A0A1B6L4S6_9HEMI</name>
<feature type="non-terminal residue" evidence="3">
    <location>
        <position position="1"/>
    </location>
</feature>
<dbReference type="GO" id="GO:0005634">
    <property type="term" value="C:nucleus"/>
    <property type="evidence" value="ECO:0007669"/>
    <property type="project" value="TreeGrafter"/>
</dbReference>
<dbReference type="AlphaFoldDB" id="A0A1B6L4S6"/>
<dbReference type="SUPFAM" id="SSF48371">
    <property type="entry name" value="ARM repeat"/>
    <property type="match status" value="1"/>
</dbReference>
<accession>A0A1B6L4S6</accession>
<dbReference type="InterPro" id="IPR016024">
    <property type="entry name" value="ARM-type_fold"/>
</dbReference>
<proteinExistence type="predicted"/>
<dbReference type="EMBL" id="GEBQ01021336">
    <property type="protein sequence ID" value="JAT18641.1"/>
    <property type="molecule type" value="Transcribed_RNA"/>
</dbReference>
<gene>
    <name evidence="3" type="ORF">g.31498</name>
</gene>
<organism evidence="3">
    <name type="scientific">Graphocephala atropunctata</name>
    <dbReference type="NCBI Taxonomy" id="36148"/>
    <lineage>
        <taxon>Eukaryota</taxon>
        <taxon>Metazoa</taxon>
        <taxon>Ecdysozoa</taxon>
        <taxon>Arthropoda</taxon>
        <taxon>Hexapoda</taxon>
        <taxon>Insecta</taxon>
        <taxon>Pterygota</taxon>
        <taxon>Neoptera</taxon>
        <taxon>Paraneoptera</taxon>
        <taxon>Hemiptera</taxon>
        <taxon>Auchenorrhyncha</taxon>
        <taxon>Membracoidea</taxon>
        <taxon>Cicadellidae</taxon>
        <taxon>Cicadellinae</taxon>
        <taxon>Cicadellini</taxon>
        <taxon>Graphocephala</taxon>
    </lineage>
</organism>
<feature type="domain" description="Proteasome adapter and scaffold protein ECM29 HEAT-repeat" evidence="2">
    <location>
        <begin position="78"/>
        <end position="240"/>
    </location>
</feature>